<feature type="region of interest" description="Disordered" evidence="1">
    <location>
        <begin position="18"/>
        <end position="48"/>
    </location>
</feature>
<proteinExistence type="predicted"/>
<evidence type="ECO:0000313" key="3">
    <source>
        <dbReference type="EMBL" id="CAF4098794.1"/>
    </source>
</evidence>
<evidence type="ECO:0000313" key="2">
    <source>
        <dbReference type="EMBL" id="CAF1291833.1"/>
    </source>
</evidence>
<gene>
    <name evidence="2" type="ORF">GPM918_LOCUS28077</name>
    <name evidence="3" type="ORF">SRO942_LOCUS28529</name>
</gene>
<sequence>IRAKVDAEQTIKELKEKYPKPVGSELSYNDNNNDNSRRASTGIFIPPNVDVKNEKSNIENDNRLVKKQEIDADTTSRKHTDFSIKEQMNTNRTHISNTAFEKSNSHMNTADHTATTLIGTNINVESHNIQNQTNTDNHYATTIIGSNMNIQAVNMQNQKDTTNHNVTIIRGDNMDIKTLNNQTQINSTKHGITSIAENLRKELGPIKLDMNGEDNDQRNGGHDDNKRDQTVERKHFPREEKRDREGTVNFLKKEYTEKVRRDTDHQDESRTFSAETTMISTESEATIFKNEPWGPNKNIHTFSTICIMTSPKQVERIGKNIHGFADGS</sequence>
<dbReference type="EMBL" id="CAJNOQ010012094">
    <property type="protein sequence ID" value="CAF1291833.1"/>
    <property type="molecule type" value="Genomic_DNA"/>
</dbReference>
<dbReference type="Proteomes" id="UP000681722">
    <property type="component" value="Unassembled WGS sequence"/>
</dbReference>
<accession>A0A815CZS2</accession>
<evidence type="ECO:0000256" key="1">
    <source>
        <dbReference type="SAM" id="MobiDB-lite"/>
    </source>
</evidence>
<dbReference type="AlphaFoldDB" id="A0A815CZS2"/>
<feature type="region of interest" description="Disordered" evidence="1">
    <location>
        <begin position="207"/>
        <end position="246"/>
    </location>
</feature>
<feature type="non-terminal residue" evidence="2">
    <location>
        <position position="1"/>
    </location>
</feature>
<dbReference type="Proteomes" id="UP000663829">
    <property type="component" value="Unassembled WGS sequence"/>
</dbReference>
<protein>
    <submittedName>
        <fullName evidence="2">Uncharacterized protein</fullName>
    </submittedName>
</protein>
<reference evidence="2" key="1">
    <citation type="submission" date="2021-02" db="EMBL/GenBank/DDBJ databases">
        <authorList>
            <person name="Nowell W R."/>
        </authorList>
    </citation>
    <scope>NUCLEOTIDE SEQUENCE</scope>
</reference>
<dbReference type="EMBL" id="CAJOBC010033155">
    <property type="protein sequence ID" value="CAF4098794.1"/>
    <property type="molecule type" value="Genomic_DNA"/>
</dbReference>
<organism evidence="2 4">
    <name type="scientific">Didymodactylos carnosus</name>
    <dbReference type="NCBI Taxonomy" id="1234261"/>
    <lineage>
        <taxon>Eukaryota</taxon>
        <taxon>Metazoa</taxon>
        <taxon>Spiralia</taxon>
        <taxon>Gnathifera</taxon>
        <taxon>Rotifera</taxon>
        <taxon>Eurotatoria</taxon>
        <taxon>Bdelloidea</taxon>
        <taxon>Philodinida</taxon>
        <taxon>Philodinidae</taxon>
        <taxon>Didymodactylos</taxon>
    </lineage>
</organism>
<evidence type="ECO:0000313" key="4">
    <source>
        <dbReference type="Proteomes" id="UP000663829"/>
    </source>
</evidence>
<keyword evidence="4" id="KW-1185">Reference proteome</keyword>
<feature type="compositionally biased region" description="Basic and acidic residues" evidence="1">
    <location>
        <begin position="215"/>
        <end position="246"/>
    </location>
</feature>
<comment type="caution">
    <text evidence="2">The sequence shown here is derived from an EMBL/GenBank/DDBJ whole genome shotgun (WGS) entry which is preliminary data.</text>
</comment>
<name>A0A815CZS2_9BILA</name>